<keyword evidence="2" id="KW-1185">Reference proteome</keyword>
<dbReference type="STRING" id="6313.A0A0K0DEX2"/>
<feature type="coiled-coil region" evidence="1">
    <location>
        <begin position="29"/>
        <end position="91"/>
    </location>
</feature>
<reference evidence="3" key="2">
    <citation type="submission" date="2017-02" db="UniProtKB">
        <authorList>
            <consortium name="WormBaseParasite"/>
        </authorList>
    </citation>
    <scope>IDENTIFICATION</scope>
</reference>
<evidence type="ECO:0000256" key="1">
    <source>
        <dbReference type="SAM" id="Coils"/>
    </source>
</evidence>
<evidence type="ECO:0000313" key="2">
    <source>
        <dbReference type="Proteomes" id="UP000035642"/>
    </source>
</evidence>
<keyword evidence="1" id="KW-0175">Coiled coil</keyword>
<organism evidence="2 3">
    <name type="scientific">Angiostrongylus cantonensis</name>
    <name type="common">Rat lungworm</name>
    <dbReference type="NCBI Taxonomy" id="6313"/>
    <lineage>
        <taxon>Eukaryota</taxon>
        <taxon>Metazoa</taxon>
        <taxon>Ecdysozoa</taxon>
        <taxon>Nematoda</taxon>
        <taxon>Chromadorea</taxon>
        <taxon>Rhabditida</taxon>
        <taxon>Rhabditina</taxon>
        <taxon>Rhabditomorpha</taxon>
        <taxon>Strongyloidea</taxon>
        <taxon>Metastrongylidae</taxon>
        <taxon>Angiostrongylus</taxon>
    </lineage>
</organism>
<reference evidence="2" key="1">
    <citation type="submission" date="2012-09" db="EMBL/GenBank/DDBJ databases">
        <authorList>
            <person name="Martin A.A."/>
        </authorList>
    </citation>
    <scope>NUCLEOTIDE SEQUENCE</scope>
</reference>
<dbReference type="WBParaSite" id="ACAC_0000945301-mRNA-1">
    <property type="protein sequence ID" value="ACAC_0000945301-mRNA-1"/>
    <property type="gene ID" value="ACAC_0000945301"/>
</dbReference>
<dbReference type="Proteomes" id="UP000035642">
    <property type="component" value="Unassembled WGS sequence"/>
</dbReference>
<evidence type="ECO:0000313" key="3">
    <source>
        <dbReference type="WBParaSite" id="ACAC_0000945301-mRNA-1"/>
    </source>
</evidence>
<dbReference type="AlphaFoldDB" id="A0A0K0DEX2"/>
<sequence>MTMGPCAIFVKEHFAKNSPKDLSEGKNTMREAAAAWKSLDEKYEELSRRYREKKINEFEALSDEEKKEMITASLQEREERARRRIRKARREVLPFYNKFFIYCFLRRARVA</sequence>
<proteinExistence type="predicted"/>
<accession>A0A0K0DEX2</accession>
<protein>
    <submittedName>
        <fullName evidence="3">HMG box domain-containing protein</fullName>
    </submittedName>
</protein>
<name>A0A0K0DEX2_ANGCA</name>